<feature type="region of interest" description="Disordered" evidence="1">
    <location>
        <begin position="22"/>
        <end position="84"/>
    </location>
</feature>
<name>A0A4Z2EB90_9TELE</name>
<feature type="compositionally biased region" description="Basic and acidic residues" evidence="1">
    <location>
        <begin position="70"/>
        <end position="84"/>
    </location>
</feature>
<gene>
    <name evidence="2" type="ORF">EYF80_063758</name>
</gene>
<reference evidence="2 3" key="1">
    <citation type="submission" date="2019-03" db="EMBL/GenBank/DDBJ databases">
        <title>First draft genome of Liparis tanakae, snailfish: a comprehensive survey of snailfish specific genes.</title>
        <authorList>
            <person name="Kim W."/>
            <person name="Song I."/>
            <person name="Jeong J.-H."/>
            <person name="Kim D."/>
            <person name="Kim S."/>
            <person name="Ryu S."/>
            <person name="Song J.Y."/>
            <person name="Lee S.K."/>
        </authorList>
    </citation>
    <scope>NUCLEOTIDE SEQUENCE [LARGE SCALE GENOMIC DNA]</scope>
    <source>
        <tissue evidence="2">Muscle</tissue>
    </source>
</reference>
<keyword evidence="3" id="KW-1185">Reference proteome</keyword>
<accession>A0A4Z2EB90</accession>
<organism evidence="2 3">
    <name type="scientific">Liparis tanakae</name>
    <name type="common">Tanaka's snailfish</name>
    <dbReference type="NCBI Taxonomy" id="230148"/>
    <lineage>
        <taxon>Eukaryota</taxon>
        <taxon>Metazoa</taxon>
        <taxon>Chordata</taxon>
        <taxon>Craniata</taxon>
        <taxon>Vertebrata</taxon>
        <taxon>Euteleostomi</taxon>
        <taxon>Actinopterygii</taxon>
        <taxon>Neopterygii</taxon>
        <taxon>Teleostei</taxon>
        <taxon>Neoteleostei</taxon>
        <taxon>Acanthomorphata</taxon>
        <taxon>Eupercaria</taxon>
        <taxon>Perciformes</taxon>
        <taxon>Cottioidei</taxon>
        <taxon>Cottales</taxon>
        <taxon>Liparidae</taxon>
        <taxon>Liparis</taxon>
    </lineage>
</organism>
<dbReference type="Proteomes" id="UP000314294">
    <property type="component" value="Unassembled WGS sequence"/>
</dbReference>
<protein>
    <submittedName>
        <fullName evidence="2">Uncharacterized protein</fullName>
    </submittedName>
</protein>
<evidence type="ECO:0000256" key="1">
    <source>
        <dbReference type="SAM" id="MobiDB-lite"/>
    </source>
</evidence>
<dbReference type="AlphaFoldDB" id="A0A4Z2EB90"/>
<evidence type="ECO:0000313" key="2">
    <source>
        <dbReference type="EMBL" id="TNN26106.1"/>
    </source>
</evidence>
<comment type="caution">
    <text evidence="2">The sequence shown here is derived from an EMBL/GenBank/DDBJ whole genome shotgun (WGS) entry which is preliminary data.</text>
</comment>
<feature type="compositionally biased region" description="Basic residues" evidence="1">
    <location>
        <begin position="41"/>
        <end position="53"/>
    </location>
</feature>
<dbReference type="EMBL" id="SRLO01010964">
    <property type="protein sequence ID" value="TNN26106.1"/>
    <property type="molecule type" value="Genomic_DNA"/>
</dbReference>
<proteinExistence type="predicted"/>
<evidence type="ECO:0000313" key="3">
    <source>
        <dbReference type="Proteomes" id="UP000314294"/>
    </source>
</evidence>
<sequence>MNAMCVQAIRSFRRSYLAVKGHDPRVKGHNPRVKGHDPRVKGHNPRVKGHNPRVKTPLPVYDLWAPRGNRRQDERHADYKHRAT</sequence>